<feature type="active site" description="Proton acceptor" evidence="8">
    <location>
        <position position="64"/>
    </location>
</feature>
<reference evidence="9 10" key="1">
    <citation type="submission" date="2019-01" db="EMBL/GenBank/DDBJ databases">
        <title>Muriicola soli sp. nov., isolated from soil.</title>
        <authorList>
            <person name="Kang H.J."/>
            <person name="Kim S.B."/>
        </authorList>
    </citation>
    <scope>NUCLEOTIDE SEQUENCE [LARGE SCALE GENOMIC DNA]</scope>
    <source>
        <strain evidence="9 10">MMS17-SY002</strain>
    </source>
</reference>
<dbReference type="OrthoDB" id="9800940at2"/>
<keyword evidence="5 8" id="KW-0255">Endonuclease</keyword>
<comment type="similarity">
    <text evidence="8">Belongs to the RNase Z family.</text>
</comment>
<feature type="binding site" evidence="8">
    <location>
        <position position="140"/>
    </location>
    <ligand>
        <name>Zn(2+)</name>
        <dbReference type="ChEBI" id="CHEBI:29105"/>
        <label>1</label>
        <note>catalytic</note>
    </ligand>
</feature>
<dbReference type="RefSeq" id="WP_129603091.1">
    <property type="nucleotide sequence ID" value="NZ_CP035544.1"/>
</dbReference>
<dbReference type="HAMAP" id="MF_01818">
    <property type="entry name" value="RNase_Z_BN"/>
    <property type="match status" value="1"/>
</dbReference>
<feature type="binding site" evidence="8">
    <location>
        <position position="268"/>
    </location>
    <ligand>
        <name>Zn(2+)</name>
        <dbReference type="ChEBI" id="CHEBI:29105"/>
        <label>2</label>
        <note>catalytic</note>
    </ligand>
</feature>
<dbReference type="SUPFAM" id="SSF56281">
    <property type="entry name" value="Metallo-hydrolase/oxidoreductase"/>
    <property type="match status" value="1"/>
</dbReference>
<dbReference type="Gene3D" id="3.60.15.10">
    <property type="entry name" value="Ribonuclease Z/Hydroxyacylglutathione hydrolase-like"/>
    <property type="match status" value="1"/>
</dbReference>
<dbReference type="AlphaFoldDB" id="A0A411E7W8"/>
<keyword evidence="6 8" id="KW-0378">Hydrolase</keyword>
<evidence type="ECO:0000313" key="9">
    <source>
        <dbReference type="EMBL" id="QBA63779.1"/>
    </source>
</evidence>
<name>A0A411E7W8_9FLAO</name>
<feature type="binding site" evidence="8">
    <location>
        <position position="60"/>
    </location>
    <ligand>
        <name>Zn(2+)</name>
        <dbReference type="ChEBI" id="CHEBI:29105"/>
        <label>1</label>
        <note>catalytic</note>
    </ligand>
</feature>
<keyword evidence="3 8" id="KW-0540">Nuclease</keyword>
<dbReference type="GO" id="GO:0008270">
    <property type="term" value="F:zinc ion binding"/>
    <property type="evidence" value="ECO:0007669"/>
    <property type="project" value="UniProtKB-UniRule"/>
</dbReference>
<feature type="binding site" evidence="8">
    <location>
        <position position="210"/>
    </location>
    <ligand>
        <name>Zn(2+)</name>
        <dbReference type="ChEBI" id="CHEBI:29105"/>
        <label>2</label>
        <note>catalytic</note>
    </ligand>
</feature>
<dbReference type="PANTHER" id="PTHR46018">
    <property type="entry name" value="ZINC PHOSPHODIESTERASE ELAC PROTEIN 1"/>
    <property type="match status" value="1"/>
</dbReference>
<dbReference type="GO" id="GO:0042781">
    <property type="term" value="F:3'-tRNA processing endoribonuclease activity"/>
    <property type="evidence" value="ECO:0007669"/>
    <property type="project" value="UniProtKB-UniRule"/>
</dbReference>
<feature type="binding site" evidence="8">
    <location>
        <position position="62"/>
    </location>
    <ligand>
        <name>Zn(2+)</name>
        <dbReference type="ChEBI" id="CHEBI:29105"/>
        <label>1</label>
        <note>catalytic</note>
    </ligand>
</feature>
<evidence type="ECO:0000256" key="4">
    <source>
        <dbReference type="ARBA" id="ARBA00022723"/>
    </source>
</evidence>
<dbReference type="InterPro" id="IPR013471">
    <property type="entry name" value="RNase_Z/BN"/>
</dbReference>
<dbReference type="CDD" id="cd07717">
    <property type="entry name" value="RNaseZ_ZiPD-like_MBL-fold"/>
    <property type="match status" value="1"/>
</dbReference>
<keyword evidence="10" id="KW-1185">Reference proteome</keyword>
<keyword evidence="7 8" id="KW-0862">Zinc</keyword>
<accession>A0A411E7W8</accession>
<evidence type="ECO:0000256" key="6">
    <source>
        <dbReference type="ARBA" id="ARBA00022801"/>
    </source>
</evidence>
<evidence type="ECO:0000256" key="1">
    <source>
        <dbReference type="ARBA" id="ARBA00011738"/>
    </source>
</evidence>
<keyword evidence="2 8" id="KW-0819">tRNA processing</keyword>
<gene>
    <name evidence="8" type="primary">rnz</name>
    <name evidence="9" type="ORF">EQY75_04030</name>
</gene>
<dbReference type="Proteomes" id="UP000290889">
    <property type="component" value="Chromosome"/>
</dbReference>
<dbReference type="InterPro" id="IPR036866">
    <property type="entry name" value="RibonucZ/Hydroxyglut_hydro"/>
</dbReference>
<comment type="cofactor">
    <cofactor evidence="8">
        <name>Zn(2+)</name>
        <dbReference type="ChEBI" id="CHEBI:29105"/>
    </cofactor>
    <text evidence="8">Binds 2 Zn(2+) ions.</text>
</comment>
<proteinExistence type="inferred from homology"/>
<protein>
    <recommendedName>
        <fullName evidence="8">Ribonuclease Z</fullName>
        <shortName evidence="8">RNase Z</shortName>
        <ecNumber evidence="8">3.1.26.11</ecNumber>
    </recommendedName>
    <alternativeName>
        <fullName evidence="8">tRNA 3 endonuclease</fullName>
    </alternativeName>
    <alternativeName>
        <fullName evidence="8">tRNase Z</fullName>
    </alternativeName>
</protein>
<evidence type="ECO:0000256" key="5">
    <source>
        <dbReference type="ARBA" id="ARBA00022759"/>
    </source>
</evidence>
<dbReference type="NCBIfam" id="TIGR02651">
    <property type="entry name" value="RNase_Z"/>
    <property type="match status" value="1"/>
</dbReference>
<evidence type="ECO:0000313" key="10">
    <source>
        <dbReference type="Proteomes" id="UP000290889"/>
    </source>
</evidence>
<evidence type="ECO:0000256" key="2">
    <source>
        <dbReference type="ARBA" id="ARBA00022694"/>
    </source>
</evidence>
<feature type="binding site" evidence="8">
    <location>
        <position position="210"/>
    </location>
    <ligand>
        <name>Zn(2+)</name>
        <dbReference type="ChEBI" id="CHEBI:29105"/>
        <label>1</label>
        <note>catalytic</note>
    </ligand>
</feature>
<evidence type="ECO:0000256" key="3">
    <source>
        <dbReference type="ARBA" id="ARBA00022722"/>
    </source>
</evidence>
<dbReference type="EC" id="3.1.26.11" evidence="8"/>
<keyword evidence="4 8" id="KW-0479">Metal-binding</keyword>
<sequence length="301" mass="33558">MKLHILGCHAATPSMKGNPTSQILEIRNSVFLIDCAEGTQVLLRQHKIKFNRINHIFISHLHGDHFFGLPGLISTFQLLGREKELHIYGPSGLKEVILALLRVGNSWTNYSLVFHELQKSTSELIFENDKLQVRTIPLNHRIYTNGFLFSEKPKERKLNIAAVAKYKVDKAFFKNIKGGKDVLLDSGELIPNSLLSSDPPSPKSYAYCSDTAFDLSIVPLIKGVDLLYHEATFLSNEAQLATRTKHSTAVEAARIAKEAGVKGLLLGHFSTRYKNKKAFIDEASAIFSEVALAEDGMILEI</sequence>
<comment type="function">
    <text evidence="8">Zinc phosphodiesterase, which displays some tRNA 3'-processing endonuclease activity. Probably involved in tRNA maturation, by removing a 3'-trailer from precursor tRNA.</text>
</comment>
<dbReference type="KEGG" id="mur:EQY75_04030"/>
<feature type="binding site" evidence="8">
    <location>
        <position position="64"/>
    </location>
    <ligand>
        <name>Zn(2+)</name>
        <dbReference type="ChEBI" id="CHEBI:29105"/>
        <label>2</label>
        <note>catalytic</note>
    </ligand>
</feature>
<dbReference type="Pfam" id="PF23023">
    <property type="entry name" value="Anti-Pycsar_Apyc1"/>
    <property type="match status" value="1"/>
</dbReference>
<dbReference type="NCBIfam" id="NF000801">
    <property type="entry name" value="PRK00055.1-3"/>
    <property type="match status" value="1"/>
</dbReference>
<feature type="binding site" evidence="8">
    <location>
        <position position="65"/>
    </location>
    <ligand>
        <name>Zn(2+)</name>
        <dbReference type="ChEBI" id="CHEBI:29105"/>
        <label>2</label>
        <note>catalytic</note>
    </ligand>
</feature>
<comment type="catalytic activity">
    <reaction evidence="8">
        <text>Endonucleolytic cleavage of RNA, removing extra 3' nucleotides from tRNA precursor, generating 3' termini of tRNAs. A 3'-hydroxy group is left at the tRNA terminus and a 5'-phosphoryl group is left at the trailer molecule.</text>
        <dbReference type="EC" id="3.1.26.11"/>
    </reaction>
</comment>
<dbReference type="PANTHER" id="PTHR46018:SF2">
    <property type="entry name" value="ZINC PHOSPHODIESTERASE ELAC PROTEIN 1"/>
    <property type="match status" value="1"/>
</dbReference>
<evidence type="ECO:0000256" key="8">
    <source>
        <dbReference type="HAMAP-Rule" id="MF_01818"/>
    </source>
</evidence>
<dbReference type="EMBL" id="CP035544">
    <property type="protein sequence ID" value="QBA63779.1"/>
    <property type="molecule type" value="Genomic_DNA"/>
</dbReference>
<organism evidence="9 10">
    <name type="scientific">Muriicola soli</name>
    <dbReference type="NCBI Taxonomy" id="2507538"/>
    <lineage>
        <taxon>Bacteria</taxon>
        <taxon>Pseudomonadati</taxon>
        <taxon>Bacteroidota</taxon>
        <taxon>Flavobacteriia</taxon>
        <taxon>Flavobacteriales</taxon>
        <taxon>Flavobacteriaceae</taxon>
        <taxon>Muriicola</taxon>
    </lineage>
</organism>
<comment type="subunit">
    <text evidence="1 8">Homodimer.</text>
</comment>
<evidence type="ECO:0000256" key="7">
    <source>
        <dbReference type="ARBA" id="ARBA00022833"/>
    </source>
</evidence>